<keyword evidence="7" id="KW-0067">ATP-binding</keyword>
<evidence type="ECO:0000256" key="1">
    <source>
        <dbReference type="ARBA" id="ARBA00000085"/>
    </source>
</evidence>
<evidence type="ECO:0000313" key="12">
    <source>
        <dbReference type="Proteomes" id="UP001296943"/>
    </source>
</evidence>
<dbReference type="Gene3D" id="3.30.565.10">
    <property type="entry name" value="Histidine kinase-like ATPase, C-terminal domain"/>
    <property type="match status" value="1"/>
</dbReference>
<dbReference type="EC" id="2.7.13.3" evidence="2"/>
<dbReference type="RefSeq" id="WP_204498366.1">
    <property type="nucleotide sequence ID" value="NZ_JAFBDR010000006.1"/>
</dbReference>
<evidence type="ECO:0000259" key="9">
    <source>
        <dbReference type="Pfam" id="PF02518"/>
    </source>
</evidence>
<dbReference type="PANTHER" id="PTHR24421:SF10">
    <property type="entry name" value="NITRATE_NITRITE SENSOR PROTEIN NARQ"/>
    <property type="match status" value="1"/>
</dbReference>
<dbReference type="InterPro" id="IPR003594">
    <property type="entry name" value="HATPase_dom"/>
</dbReference>
<name>A0ABS2MYJ5_9BACI</name>
<keyword evidence="5" id="KW-0547">Nucleotide-binding</keyword>
<keyword evidence="6 11" id="KW-0418">Kinase</keyword>
<evidence type="ECO:0000256" key="5">
    <source>
        <dbReference type="ARBA" id="ARBA00022741"/>
    </source>
</evidence>
<dbReference type="Pfam" id="PF07730">
    <property type="entry name" value="HisKA_3"/>
    <property type="match status" value="1"/>
</dbReference>
<dbReference type="EMBL" id="JAFBDR010000006">
    <property type="protein sequence ID" value="MBM7570957.1"/>
    <property type="molecule type" value="Genomic_DNA"/>
</dbReference>
<evidence type="ECO:0000256" key="2">
    <source>
        <dbReference type="ARBA" id="ARBA00012438"/>
    </source>
</evidence>
<dbReference type="Gene3D" id="1.20.5.1930">
    <property type="match status" value="1"/>
</dbReference>
<keyword evidence="4 11" id="KW-0808">Transferase</keyword>
<evidence type="ECO:0000256" key="4">
    <source>
        <dbReference type="ARBA" id="ARBA00022679"/>
    </source>
</evidence>
<protein>
    <recommendedName>
        <fullName evidence="2">histidine kinase</fullName>
        <ecNumber evidence="2">2.7.13.3</ecNumber>
    </recommendedName>
</protein>
<feature type="domain" description="Signal transduction histidine kinase subgroup 3 dimerisation and phosphoacceptor" evidence="10">
    <location>
        <begin position="22"/>
        <end position="84"/>
    </location>
</feature>
<dbReference type="InterPro" id="IPR011712">
    <property type="entry name" value="Sig_transdc_His_kin_sub3_dim/P"/>
</dbReference>
<dbReference type="SUPFAM" id="SSF55874">
    <property type="entry name" value="ATPase domain of HSP90 chaperone/DNA topoisomerase II/histidine kinase"/>
    <property type="match status" value="1"/>
</dbReference>
<proteinExistence type="predicted"/>
<reference evidence="11 12" key="1">
    <citation type="submission" date="2021-01" db="EMBL/GenBank/DDBJ databases">
        <title>Genomic Encyclopedia of Type Strains, Phase IV (KMG-IV): sequencing the most valuable type-strain genomes for metagenomic binning, comparative biology and taxonomic classification.</title>
        <authorList>
            <person name="Goeker M."/>
        </authorList>
    </citation>
    <scope>NUCLEOTIDE SEQUENCE [LARGE SCALE GENOMIC DNA]</scope>
    <source>
        <strain evidence="11 12">DSM 23711</strain>
    </source>
</reference>
<evidence type="ECO:0000256" key="3">
    <source>
        <dbReference type="ARBA" id="ARBA00022553"/>
    </source>
</evidence>
<accession>A0ABS2MYJ5</accession>
<gene>
    <name evidence="11" type="ORF">JOC48_001437</name>
</gene>
<comment type="catalytic activity">
    <reaction evidence="1">
        <text>ATP + protein L-histidine = ADP + protein N-phospho-L-histidine.</text>
        <dbReference type="EC" id="2.7.13.3"/>
    </reaction>
</comment>
<feature type="domain" description="Histidine kinase/HSP90-like ATPase" evidence="9">
    <location>
        <begin position="125"/>
        <end position="217"/>
    </location>
</feature>
<dbReference type="PANTHER" id="PTHR24421">
    <property type="entry name" value="NITRATE/NITRITE SENSOR PROTEIN NARX-RELATED"/>
    <property type="match status" value="1"/>
</dbReference>
<comment type="caution">
    <text evidence="11">The sequence shown here is derived from an EMBL/GenBank/DDBJ whole genome shotgun (WGS) entry which is preliminary data.</text>
</comment>
<dbReference type="InterPro" id="IPR050482">
    <property type="entry name" value="Sensor_HK_TwoCompSys"/>
</dbReference>
<sequence>MELKSSIQASTYIIQAQEEEIKRISNELHEGISQHLYSVNTGLEFLHSALENPDLKSYVKELAAQLNRTIQEVRLLSVELYPSSLSTLGLVAAMKSYLKQFTSTFGVIIHIDTIGHEQFLSESNQLAVFRACQEALINIAKYADTSEASLRFIWKDNILKIEIEDDGKGFHLKEILGNTRCKGIAAMKQRMAMAGGDCQISSEEGKGTKVSLSLPFQR</sequence>
<organism evidence="11 12">
    <name type="scientific">Aquibacillus albus</name>
    <dbReference type="NCBI Taxonomy" id="1168171"/>
    <lineage>
        <taxon>Bacteria</taxon>
        <taxon>Bacillati</taxon>
        <taxon>Bacillota</taxon>
        <taxon>Bacilli</taxon>
        <taxon>Bacillales</taxon>
        <taxon>Bacillaceae</taxon>
        <taxon>Aquibacillus</taxon>
    </lineage>
</organism>
<keyword evidence="3" id="KW-0597">Phosphoprotein</keyword>
<evidence type="ECO:0000313" key="11">
    <source>
        <dbReference type="EMBL" id="MBM7570957.1"/>
    </source>
</evidence>
<keyword evidence="8" id="KW-0902">Two-component regulatory system</keyword>
<evidence type="ECO:0000256" key="8">
    <source>
        <dbReference type="ARBA" id="ARBA00023012"/>
    </source>
</evidence>
<dbReference type="CDD" id="cd16917">
    <property type="entry name" value="HATPase_UhpB-NarQ-NarX-like"/>
    <property type="match status" value="1"/>
</dbReference>
<keyword evidence="12" id="KW-1185">Reference proteome</keyword>
<evidence type="ECO:0000256" key="7">
    <source>
        <dbReference type="ARBA" id="ARBA00022840"/>
    </source>
</evidence>
<dbReference type="GO" id="GO:0004673">
    <property type="term" value="F:protein histidine kinase activity"/>
    <property type="evidence" value="ECO:0007669"/>
    <property type="project" value="UniProtKB-EC"/>
</dbReference>
<evidence type="ECO:0000256" key="6">
    <source>
        <dbReference type="ARBA" id="ARBA00022777"/>
    </source>
</evidence>
<evidence type="ECO:0000259" key="10">
    <source>
        <dbReference type="Pfam" id="PF07730"/>
    </source>
</evidence>
<dbReference type="InterPro" id="IPR036890">
    <property type="entry name" value="HATPase_C_sf"/>
</dbReference>
<dbReference type="Proteomes" id="UP001296943">
    <property type="component" value="Unassembled WGS sequence"/>
</dbReference>
<dbReference type="Pfam" id="PF02518">
    <property type="entry name" value="HATPase_c"/>
    <property type="match status" value="1"/>
</dbReference>